<protein>
    <submittedName>
        <fullName evidence="1">Mobilization protein</fullName>
    </submittedName>
</protein>
<sequence>MHINISAQKLESTYTGSVRDYVTYLEKEEKTIGPEARKGFFNLDTDGIPSERVIAEIDGNTAKLKKKDPRFYSIVVSPSQRELKHIRNDKQLLKQYTRKLMEAYAHNFNRNQRIQVSDIMFFAKIEDKRTFRGFERQVLGNAPYHKEIVKLKNDMAKIARGEIQGNLRRIQAKIDALDKQAPYRAQGKRIVSGMEKPGLQTHVHIIVSRKDIQGKHILSPLSKYRASEVVLNGKPIKRGFDRNAFLESAEKTFDTVTGYNRNYVETYTGRKALLNDPKAFYQKILGLPKGEKAIALKLLKTLGTRMPVPLAAIGPLKDPIKSVKKGLSKTLRSAAIEY</sequence>
<reference evidence="1 2" key="1">
    <citation type="submission" date="2017-04" db="EMBL/GenBank/DDBJ databases">
        <title>A new member of the family Flavobacteriaceae isolated from ascidians.</title>
        <authorList>
            <person name="Chen L."/>
        </authorList>
    </citation>
    <scope>NUCLEOTIDE SEQUENCE [LARGE SCALE GENOMIC DNA]</scope>
    <source>
        <strain evidence="1 2">HQA918</strain>
    </source>
</reference>
<keyword evidence="2" id="KW-1185">Reference proteome</keyword>
<evidence type="ECO:0000313" key="1">
    <source>
        <dbReference type="EMBL" id="PCE63004.1"/>
    </source>
</evidence>
<gene>
    <name evidence="1" type="ORF">B7P33_17160</name>
</gene>
<evidence type="ECO:0000313" key="2">
    <source>
        <dbReference type="Proteomes" id="UP000219559"/>
    </source>
</evidence>
<dbReference type="RefSeq" id="WP_097441113.1">
    <property type="nucleotide sequence ID" value="NZ_KZ300477.1"/>
</dbReference>
<organism evidence="1 2">
    <name type="scientific">Sediminicola luteus</name>
    <dbReference type="NCBI Taxonomy" id="319238"/>
    <lineage>
        <taxon>Bacteria</taxon>
        <taxon>Pseudomonadati</taxon>
        <taxon>Bacteroidota</taxon>
        <taxon>Flavobacteriia</taxon>
        <taxon>Flavobacteriales</taxon>
        <taxon>Flavobacteriaceae</taxon>
        <taxon>Sediminicola</taxon>
    </lineage>
</organism>
<dbReference type="AlphaFoldDB" id="A0A2A4G4W0"/>
<dbReference type="InterPro" id="IPR048098">
    <property type="entry name" value="MobB"/>
</dbReference>
<dbReference type="OrthoDB" id="1404627at2"/>
<dbReference type="Pfam" id="PF18976">
    <property type="entry name" value="DUF5712"/>
    <property type="match status" value="1"/>
</dbReference>
<dbReference type="EMBL" id="NBWU01000007">
    <property type="protein sequence ID" value="PCE63004.1"/>
    <property type="molecule type" value="Genomic_DNA"/>
</dbReference>
<dbReference type="InterPro" id="IPR043766">
    <property type="entry name" value="BfmA-like"/>
</dbReference>
<proteinExistence type="predicted"/>
<dbReference type="NCBIfam" id="NF041495">
    <property type="entry name" value="MobB_relaxase"/>
    <property type="match status" value="1"/>
</dbReference>
<accession>A0A2A4G4W0</accession>
<name>A0A2A4G4W0_9FLAO</name>
<comment type="caution">
    <text evidence="1">The sequence shown here is derived from an EMBL/GenBank/DDBJ whole genome shotgun (WGS) entry which is preliminary data.</text>
</comment>
<dbReference type="Proteomes" id="UP000219559">
    <property type="component" value="Unassembled WGS sequence"/>
</dbReference>